<evidence type="ECO:0000313" key="1">
    <source>
        <dbReference type="EMBL" id="RYO90501.1"/>
    </source>
</evidence>
<organism evidence="1 2">
    <name type="scientific">Monosporascus cannonballus</name>
    <dbReference type="NCBI Taxonomy" id="155416"/>
    <lineage>
        <taxon>Eukaryota</taxon>
        <taxon>Fungi</taxon>
        <taxon>Dikarya</taxon>
        <taxon>Ascomycota</taxon>
        <taxon>Pezizomycotina</taxon>
        <taxon>Sordariomycetes</taxon>
        <taxon>Xylariomycetidae</taxon>
        <taxon>Xylariales</taxon>
        <taxon>Xylariales incertae sedis</taxon>
        <taxon>Monosporascus</taxon>
    </lineage>
</organism>
<proteinExistence type="predicted"/>
<gene>
    <name evidence="1" type="ORF">DL762_002636</name>
</gene>
<name>A0ABY0HDF1_9PEZI</name>
<comment type="caution">
    <text evidence="1">The sequence shown here is derived from an EMBL/GenBank/DDBJ whole genome shotgun (WGS) entry which is preliminary data.</text>
</comment>
<dbReference type="SUPFAM" id="SSF51905">
    <property type="entry name" value="FAD/NAD(P)-binding domain"/>
    <property type="match status" value="1"/>
</dbReference>
<evidence type="ECO:0008006" key="3">
    <source>
        <dbReference type="Google" id="ProtNLM"/>
    </source>
</evidence>
<dbReference type="Proteomes" id="UP000294003">
    <property type="component" value="Unassembled WGS sequence"/>
</dbReference>
<accession>A0ABY0HDF1</accession>
<protein>
    <recommendedName>
        <fullName evidence="3">Glucose-methanol-choline oxidoreductase N-terminal domain-containing protein</fullName>
    </recommendedName>
</protein>
<dbReference type="Gene3D" id="3.30.410.40">
    <property type="match status" value="1"/>
</dbReference>
<evidence type="ECO:0000313" key="2">
    <source>
        <dbReference type="Proteomes" id="UP000294003"/>
    </source>
</evidence>
<reference evidence="1 2" key="1">
    <citation type="submission" date="2018-06" db="EMBL/GenBank/DDBJ databases">
        <title>Complete Genomes of Monosporascus.</title>
        <authorList>
            <person name="Robinson A.J."/>
            <person name="Natvig D.O."/>
        </authorList>
    </citation>
    <scope>NUCLEOTIDE SEQUENCE [LARGE SCALE GENOMIC DNA]</scope>
    <source>
        <strain evidence="1 2">CBS 609.92</strain>
    </source>
</reference>
<dbReference type="EMBL" id="QJNS01000055">
    <property type="protein sequence ID" value="RYO90501.1"/>
    <property type="molecule type" value="Genomic_DNA"/>
</dbReference>
<keyword evidence="2" id="KW-1185">Reference proteome</keyword>
<dbReference type="Gene3D" id="3.50.50.60">
    <property type="entry name" value="FAD/NAD(P)-binding domain"/>
    <property type="match status" value="1"/>
</dbReference>
<dbReference type="InterPro" id="IPR036188">
    <property type="entry name" value="FAD/NAD-bd_sf"/>
</dbReference>
<sequence>MVEESFDAIGVSPLPDYDYNAGNNIGLGELNENRRNGDRQVASMAYSLKGVTVLTDTFVKSLLLDKTDSQRATGVGMANGTELSSKDVIVSAGAYRHYET</sequence>